<evidence type="ECO:0000313" key="5">
    <source>
        <dbReference type="Proteomes" id="UP000663845"/>
    </source>
</evidence>
<dbReference type="EMBL" id="CAJOAZ010001533">
    <property type="protein sequence ID" value="CAF3825876.1"/>
    <property type="molecule type" value="Genomic_DNA"/>
</dbReference>
<dbReference type="EMBL" id="CAJNOE010001606">
    <property type="protein sequence ID" value="CAF1437249.1"/>
    <property type="molecule type" value="Genomic_DNA"/>
</dbReference>
<proteinExistence type="predicted"/>
<dbReference type="Proteomes" id="UP000663845">
    <property type="component" value="Unassembled WGS sequence"/>
</dbReference>
<comment type="caution">
    <text evidence="1">The sequence shown here is derived from an EMBL/GenBank/DDBJ whole genome shotgun (WGS) entry which is preliminary data.</text>
</comment>
<dbReference type="Proteomes" id="UP000663860">
    <property type="component" value="Unassembled WGS sequence"/>
</dbReference>
<evidence type="ECO:0000313" key="4">
    <source>
        <dbReference type="EMBL" id="CAF3892867.1"/>
    </source>
</evidence>
<evidence type="ECO:0000313" key="3">
    <source>
        <dbReference type="EMBL" id="CAF3825876.1"/>
    </source>
</evidence>
<dbReference type="EMBL" id="CAJOBB010001704">
    <property type="protein sequence ID" value="CAF3892867.1"/>
    <property type="molecule type" value="Genomic_DNA"/>
</dbReference>
<dbReference type="AlphaFoldDB" id="A0A813TK76"/>
<name>A0A813TK76_9BILA</name>
<evidence type="ECO:0000313" key="1">
    <source>
        <dbReference type="EMBL" id="CAF0815732.1"/>
    </source>
</evidence>
<evidence type="ECO:0000313" key="2">
    <source>
        <dbReference type="EMBL" id="CAF1437249.1"/>
    </source>
</evidence>
<protein>
    <submittedName>
        <fullName evidence="1">Uncharacterized protein</fullName>
    </submittedName>
</protein>
<organism evidence="1 5">
    <name type="scientific">Adineta steineri</name>
    <dbReference type="NCBI Taxonomy" id="433720"/>
    <lineage>
        <taxon>Eukaryota</taxon>
        <taxon>Metazoa</taxon>
        <taxon>Spiralia</taxon>
        <taxon>Gnathifera</taxon>
        <taxon>Rotifera</taxon>
        <taxon>Eurotatoria</taxon>
        <taxon>Bdelloidea</taxon>
        <taxon>Adinetida</taxon>
        <taxon>Adinetidae</taxon>
        <taxon>Adineta</taxon>
    </lineage>
</organism>
<dbReference type="Proteomes" id="UP000663844">
    <property type="component" value="Unassembled WGS sequence"/>
</dbReference>
<dbReference type="EMBL" id="CAJNOG010000037">
    <property type="protein sequence ID" value="CAF0815732.1"/>
    <property type="molecule type" value="Genomic_DNA"/>
</dbReference>
<reference evidence="1" key="1">
    <citation type="submission" date="2021-02" db="EMBL/GenBank/DDBJ databases">
        <authorList>
            <person name="Nowell W R."/>
        </authorList>
    </citation>
    <scope>NUCLEOTIDE SEQUENCE</scope>
</reference>
<dbReference type="Proteomes" id="UP000663868">
    <property type="component" value="Unassembled WGS sequence"/>
</dbReference>
<gene>
    <name evidence="2" type="ORF">IZO911_LOCUS41587</name>
    <name evidence="1" type="ORF">JYZ213_LOCUS6027</name>
    <name evidence="4" type="ORF">KXQ929_LOCUS22380</name>
    <name evidence="3" type="ORF">OXD698_LOCUS19741</name>
</gene>
<accession>A0A813TK76</accession>
<sequence length="158" mass="18990">MEHRLVLNNLSELDIPNNVLSGQLQQKLKEQDTYFALREAKLIKDISLVRYHHRNLVPLPLTHLDDIRPTEMEYHHPPSSNILNLIKYNCSTYIDRFGNKELFKLFVKRVVQQITAQRMPASDVYDRICKLKHWWWLNERYFIANVQNIQKLLDVFFK</sequence>